<gene>
    <name evidence="2" type="ORF">BABINDRAFT_162088</name>
</gene>
<dbReference type="InterPro" id="IPR051177">
    <property type="entry name" value="CIK-Related_Protein"/>
</dbReference>
<dbReference type="SUPFAM" id="SSF48371">
    <property type="entry name" value="ARM repeat"/>
    <property type="match status" value="1"/>
</dbReference>
<proteinExistence type="predicted"/>
<dbReference type="PANTHER" id="PTHR12984:SF3">
    <property type="entry name" value="N-TERMINAL KINASE-LIKE PROTEIN"/>
    <property type="match status" value="1"/>
</dbReference>
<dbReference type="GeneID" id="30147021"/>
<dbReference type="Gene3D" id="1.25.10.10">
    <property type="entry name" value="Leucine-rich Repeat Variant"/>
    <property type="match status" value="1"/>
</dbReference>
<dbReference type="RefSeq" id="XP_018984345.1">
    <property type="nucleotide sequence ID" value="XM_019129168.1"/>
</dbReference>
<dbReference type="PROSITE" id="PS50011">
    <property type="entry name" value="PROTEIN_KINASE_DOM"/>
    <property type="match status" value="1"/>
</dbReference>
<dbReference type="OrthoDB" id="447103at2759"/>
<dbReference type="Proteomes" id="UP000094336">
    <property type="component" value="Unassembled WGS sequence"/>
</dbReference>
<dbReference type="Gene3D" id="3.30.200.20">
    <property type="entry name" value="Phosphorylase Kinase, domain 1"/>
    <property type="match status" value="1"/>
</dbReference>
<dbReference type="GO" id="GO:0004672">
    <property type="term" value="F:protein kinase activity"/>
    <property type="evidence" value="ECO:0007669"/>
    <property type="project" value="InterPro"/>
</dbReference>
<organism evidence="2 3">
    <name type="scientific">Babjeviella inositovora NRRL Y-12698</name>
    <dbReference type="NCBI Taxonomy" id="984486"/>
    <lineage>
        <taxon>Eukaryota</taxon>
        <taxon>Fungi</taxon>
        <taxon>Dikarya</taxon>
        <taxon>Ascomycota</taxon>
        <taxon>Saccharomycotina</taxon>
        <taxon>Pichiomycetes</taxon>
        <taxon>Serinales incertae sedis</taxon>
        <taxon>Babjeviella</taxon>
    </lineage>
</organism>
<evidence type="ECO:0000259" key="1">
    <source>
        <dbReference type="PROSITE" id="PS50011"/>
    </source>
</evidence>
<dbReference type="GO" id="GO:0005737">
    <property type="term" value="C:cytoplasm"/>
    <property type="evidence" value="ECO:0007669"/>
    <property type="project" value="TreeGrafter"/>
</dbReference>
<dbReference type="SUPFAM" id="SSF56112">
    <property type="entry name" value="Protein kinase-like (PK-like)"/>
    <property type="match status" value="1"/>
</dbReference>
<evidence type="ECO:0000313" key="2">
    <source>
        <dbReference type="EMBL" id="ODQ79017.1"/>
    </source>
</evidence>
<dbReference type="PANTHER" id="PTHR12984">
    <property type="entry name" value="SCY1-RELATED S/T PROTEIN KINASE-LIKE"/>
    <property type="match status" value="1"/>
</dbReference>
<evidence type="ECO:0000313" key="3">
    <source>
        <dbReference type="Proteomes" id="UP000094336"/>
    </source>
</evidence>
<dbReference type="InterPro" id="IPR011009">
    <property type="entry name" value="Kinase-like_dom_sf"/>
</dbReference>
<dbReference type="InterPro" id="IPR016024">
    <property type="entry name" value="ARM-type_fold"/>
</dbReference>
<dbReference type="Pfam" id="PF07714">
    <property type="entry name" value="PK_Tyr_Ser-Thr"/>
    <property type="match status" value="1"/>
</dbReference>
<name>A0A1E3QPX2_9ASCO</name>
<dbReference type="Gene3D" id="1.10.510.10">
    <property type="entry name" value="Transferase(Phosphotransferase) domain 1"/>
    <property type="match status" value="1"/>
</dbReference>
<accession>A0A1E3QPX2</accession>
<feature type="domain" description="Protein kinase" evidence="1">
    <location>
        <begin position="19"/>
        <end position="380"/>
    </location>
</feature>
<dbReference type="AlphaFoldDB" id="A0A1E3QPX2"/>
<protein>
    <recommendedName>
        <fullName evidence="1">Protein kinase domain-containing protein</fullName>
    </recommendedName>
</protein>
<dbReference type="GO" id="GO:0005524">
    <property type="term" value="F:ATP binding"/>
    <property type="evidence" value="ECO:0007669"/>
    <property type="project" value="InterPro"/>
</dbReference>
<sequence>MNFLAKKLGTLTGFSIPYNFLGEPLVVESVWKVYHGTKVEDGAKVTIFEFNLKDNANQRNVPLARNAYKKLKSIRFPGILHIVDFIENDSYLYVISEPVTPLRQILVDAEVSPEVKLFGLYQLAKTMRFVNKDAGFVHGNVGVDQIYVTQQGDWKLSGFEMMTNLTSDPDQPIYRFSQPFAVLQPPEAERGMEGIRKAPVKYDSFRFGCLIYELFNGKAYQLRELASTGKIPATLIPAYKRLVASFSLRSTIEMFYHSGETTFFHTPLIHFDAELTELAYGENEAKLAFLANLSAELAQIPQFPPGFVEYKILPELVKLFNTNTEPANTPLILSHILQFSAGLPPTSPEYATLVKPIIFKAFTLADRVTRLQLLNALPLLVTTLTKADISDRVFPQLISGFGDTNETIREETVKSCTLIAPLLTDRQLNNDLLRLLAKSQMDPIPTIRTNTLVVLASVAPSLTASSRPGVLITAFSKGLKDSFTPCKLHALMAFKNAIDHFPPEICCTRVLGVITNCLLDKNYRVRDEARLVFEQYMVKINDEVAKLPRDPKDDEAFDIQLIDAATKSGAKPVESPGTFMSLMKGSMNNRMVISTPPLDSRTGSTVLLVAPTQEASRLSLDEAVDDGWGFDMEDEIEAPVIKPVPTKTAVVPKTRMKLQPKKANVSKLNLNLDMEDDSGWGDGW</sequence>
<dbReference type="InterPro" id="IPR000719">
    <property type="entry name" value="Prot_kinase_dom"/>
</dbReference>
<reference evidence="3" key="1">
    <citation type="submission" date="2016-05" db="EMBL/GenBank/DDBJ databases">
        <title>Comparative genomics of biotechnologically important yeasts.</title>
        <authorList>
            <consortium name="DOE Joint Genome Institute"/>
            <person name="Riley R."/>
            <person name="Haridas S."/>
            <person name="Wolfe K.H."/>
            <person name="Lopes M.R."/>
            <person name="Hittinger C.T."/>
            <person name="Goker M."/>
            <person name="Salamov A."/>
            <person name="Wisecaver J."/>
            <person name="Long T.M."/>
            <person name="Aerts A.L."/>
            <person name="Barry K."/>
            <person name="Choi C."/>
            <person name="Clum A."/>
            <person name="Coughlan A.Y."/>
            <person name="Deshpande S."/>
            <person name="Douglass A.P."/>
            <person name="Hanson S.J."/>
            <person name="Klenk H.-P."/>
            <person name="Labutti K."/>
            <person name="Lapidus A."/>
            <person name="Lindquist E."/>
            <person name="Lipzen A."/>
            <person name="Meier-Kolthoff J.P."/>
            <person name="Ohm R.A."/>
            <person name="Otillar R.P."/>
            <person name="Pangilinan J."/>
            <person name="Peng Y."/>
            <person name="Rokas A."/>
            <person name="Rosa C.A."/>
            <person name="Scheuner C."/>
            <person name="Sibirny A.A."/>
            <person name="Slot J.C."/>
            <person name="Stielow J.B."/>
            <person name="Sun H."/>
            <person name="Kurtzman C.P."/>
            <person name="Blackwell M."/>
            <person name="Grigoriev I.V."/>
            <person name="Jeffries T.W."/>
        </authorList>
    </citation>
    <scope>NUCLEOTIDE SEQUENCE [LARGE SCALE GENOMIC DNA]</scope>
    <source>
        <strain evidence="3">NRRL Y-12698</strain>
    </source>
</reference>
<dbReference type="GO" id="GO:0006409">
    <property type="term" value="P:tRNA export from nucleus"/>
    <property type="evidence" value="ECO:0007669"/>
    <property type="project" value="TreeGrafter"/>
</dbReference>
<dbReference type="STRING" id="984486.A0A1E3QPX2"/>
<keyword evidence="3" id="KW-1185">Reference proteome</keyword>
<dbReference type="InterPro" id="IPR001245">
    <property type="entry name" value="Ser-Thr/Tyr_kinase_cat_dom"/>
</dbReference>
<dbReference type="EMBL" id="KV454433">
    <property type="protein sequence ID" value="ODQ79017.1"/>
    <property type="molecule type" value="Genomic_DNA"/>
</dbReference>
<dbReference type="InterPro" id="IPR011989">
    <property type="entry name" value="ARM-like"/>
</dbReference>